<dbReference type="EMBL" id="UINC01224871">
    <property type="protein sequence ID" value="SVE54670.1"/>
    <property type="molecule type" value="Genomic_DNA"/>
</dbReference>
<dbReference type="InterPro" id="IPR008792">
    <property type="entry name" value="PQQD"/>
</dbReference>
<evidence type="ECO:0000313" key="1">
    <source>
        <dbReference type="EMBL" id="SVE54670.1"/>
    </source>
</evidence>
<proteinExistence type="predicted"/>
<dbReference type="Gene3D" id="1.10.10.1150">
    <property type="entry name" value="Coenzyme PQQ synthesis protein D (PqqD)"/>
    <property type="match status" value="1"/>
</dbReference>
<dbReference type="AlphaFoldDB" id="A0A383EEC0"/>
<reference evidence="1" key="1">
    <citation type="submission" date="2018-05" db="EMBL/GenBank/DDBJ databases">
        <authorList>
            <person name="Lanie J.A."/>
            <person name="Ng W.-L."/>
            <person name="Kazmierczak K.M."/>
            <person name="Andrzejewski T.M."/>
            <person name="Davidsen T.M."/>
            <person name="Wayne K.J."/>
            <person name="Tettelin H."/>
            <person name="Glass J.I."/>
            <person name="Rusch D."/>
            <person name="Podicherti R."/>
            <person name="Tsui H.-C.T."/>
            <person name="Winkler M.E."/>
        </authorList>
    </citation>
    <scope>NUCLEOTIDE SEQUENCE</scope>
</reference>
<name>A0A383EEC0_9ZZZZ</name>
<gene>
    <name evidence="1" type="ORF">METZ01_LOCUS507524</name>
</gene>
<sequence length="120" mass="13774">MASELRENTKPRRLLDWRERPDGQVVILRPKFGRGVAGRWLASCLADPHYRIRLDKIGAFVWKACDGSTTLRTIAEGMRSNFGPDVEPAERRLAQFVTRMLRSKILELDQPERPVEKTGN</sequence>
<accession>A0A383EEC0</accession>
<dbReference type="Pfam" id="PF05402">
    <property type="entry name" value="PqqD"/>
    <property type="match status" value="1"/>
</dbReference>
<dbReference type="InterPro" id="IPR041881">
    <property type="entry name" value="PqqD_sf"/>
</dbReference>
<organism evidence="1">
    <name type="scientific">marine metagenome</name>
    <dbReference type="NCBI Taxonomy" id="408172"/>
    <lineage>
        <taxon>unclassified sequences</taxon>
        <taxon>metagenomes</taxon>
        <taxon>ecological metagenomes</taxon>
    </lineage>
</organism>
<protein>
    <recommendedName>
        <fullName evidence="2">PqqD family protein</fullName>
    </recommendedName>
</protein>
<evidence type="ECO:0008006" key="2">
    <source>
        <dbReference type="Google" id="ProtNLM"/>
    </source>
</evidence>